<organism evidence="1">
    <name type="scientific">hydrothermal vent metagenome</name>
    <dbReference type="NCBI Taxonomy" id="652676"/>
    <lineage>
        <taxon>unclassified sequences</taxon>
        <taxon>metagenomes</taxon>
        <taxon>ecological metagenomes</taxon>
    </lineage>
</organism>
<name>A0A3B0U924_9ZZZZ</name>
<gene>
    <name evidence="1" type="ORF">MNBD_BACTEROID01-2476</name>
</gene>
<protein>
    <submittedName>
        <fullName evidence="1">Uncharacterized protein</fullName>
    </submittedName>
</protein>
<reference evidence="1" key="1">
    <citation type="submission" date="2018-06" db="EMBL/GenBank/DDBJ databases">
        <authorList>
            <person name="Zhirakovskaya E."/>
        </authorList>
    </citation>
    <scope>NUCLEOTIDE SEQUENCE</scope>
</reference>
<dbReference type="AlphaFoldDB" id="A0A3B0U924"/>
<sequence>MNIIHWTKKDTPLIKIILIFIFTSSIEEQFPVKSYIKNPVGGYTFEQVLSTIRGILNTTKQIAKQKTSPLWRTKWI</sequence>
<accession>A0A3B0U924</accession>
<evidence type="ECO:0000313" key="1">
    <source>
        <dbReference type="EMBL" id="VAW17224.1"/>
    </source>
</evidence>
<proteinExistence type="predicted"/>
<dbReference type="EMBL" id="UOEP01000071">
    <property type="protein sequence ID" value="VAW17224.1"/>
    <property type="molecule type" value="Genomic_DNA"/>
</dbReference>